<dbReference type="EMBL" id="JANIEX010000042">
    <property type="protein sequence ID" value="KAJ3575276.1"/>
    <property type="molecule type" value="Genomic_DNA"/>
</dbReference>
<sequence length="256" mass="28809">MTTSKLGPGPPLTSKQDSDAATKEVYDSLSHALNNLAGNYDALQGKSMQVAMKGTEMENSEDIKELRQQMKDQDLRHKESMEEIQNMIDQILQNEGDDMRKQVSQEIAEQIDELVKDQVAHCLKDHMPEDLGFELEENKREYADLQHALHNSYNDTGNLGSESRRLNGTLRASKPDDVLHTILMSNGSVSGRFPKDLNALFELDADAVKALMADYDLNGVTDSRDNNLNKFMQFCGVRYQMVVKTDDKTNNSTYAV</sequence>
<dbReference type="Proteomes" id="UP001213000">
    <property type="component" value="Unassembled WGS sequence"/>
</dbReference>
<protein>
    <submittedName>
        <fullName evidence="2">Uncharacterized protein</fullName>
    </submittedName>
</protein>
<reference evidence="2" key="1">
    <citation type="submission" date="2022-07" db="EMBL/GenBank/DDBJ databases">
        <title>Genome Sequence of Leucocoprinus birnbaumii.</title>
        <authorList>
            <person name="Buettner E."/>
        </authorList>
    </citation>
    <scope>NUCLEOTIDE SEQUENCE</scope>
    <source>
        <strain evidence="2">VT141</strain>
    </source>
</reference>
<name>A0AAD5YY56_9AGAR</name>
<evidence type="ECO:0000313" key="3">
    <source>
        <dbReference type="Proteomes" id="UP001213000"/>
    </source>
</evidence>
<dbReference type="AlphaFoldDB" id="A0AAD5YY56"/>
<proteinExistence type="predicted"/>
<accession>A0AAD5YY56</accession>
<evidence type="ECO:0000313" key="2">
    <source>
        <dbReference type="EMBL" id="KAJ3575276.1"/>
    </source>
</evidence>
<feature type="region of interest" description="Disordered" evidence="1">
    <location>
        <begin position="1"/>
        <end position="23"/>
    </location>
</feature>
<gene>
    <name evidence="2" type="ORF">NP233_g1194</name>
</gene>
<evidence type="ECO:0000256" key="1">
    <source>
        <dbReference type="SAM" id="MobiDB-lite"/>
    </source>
</evidence>
<organism evidence="2 3">
    <name type="scientific">Leucocoprinus birnbaumii</name>
    <dbReference type="NCBI Taxonomy" id="56174"/>
    <lineage>
        <taxon>Eukaryota</taxon>
        <taxon>Fungi</taxon>
        <taxon>Dikarya</taxon>
        <taxon>Basidiomycota</taxon>
        <taxon>Agaricomycotina</taxon>
        <taxon>Agaricomycetes</taxon>
        <taxon>Agaricomycetidae</taxon>
        <taxon>Agaricales</taxon>
        <taxon>Agaricineae</taxon>
        <taxon>Agaricaceae</taxon>
        <taxon>Leucocoprinus</taxon>
    </lineage>
</organism>
<comment type="caution">
    <text evidence="2">The sequence shown here is derived from an EMBL/GenBank/DDBJ whole genome shotgun (WGS) entry which is preliminary data.</text>
</comment>
<keyword evidence="3" id="KW-1185">Reference proteome</keyword>